<dbReference type="InterPro" id="IPR004045">
    <property type="entry name" value="Glutathione_S-Trfase_N"/>
</dbReference>
<dbReference type="SFLD" id="SFLDG01151">
    <property type="entry name" value="Main.2:_Nu-like"/>
    <property type="match status" value="1"/>
</dbReference>
<dbReference type="Gene3D" id="1.20.1050.10">
    <property type="match status" value="1"/>
</dbReference>
<dbReference type="PANTHER" id="PTHR44051:SF8">
    <property type="entry name" value="GLUTATHIONE S-TRANSFERASE GSTA"/>
    <property type="match status" value="1"/>
</dbReference>
<dbReference type="PROSITE" id="PS50404">
    <property type="entry name" value="GST_NTER"/>
    <property type="match status" value="1"/>
</dbReference>
<dbReference type="PANTHER" id="PTHR44051">
    <property type="entry name" value="GLUTATHIONE S-TRANSFERASE-RELATED"/>
    <property type="match status" value="1"/>
</dbReference>
<dbReference type="SUPFAM" id="SSF47616">
    <property type="entry name" value="GST C-terminal domain-like"/>
    <property type="match status" value="1"/>
</dbReference>
<dbReference type="SUPFAM" id="SSF52833">
    <property type="entry name" value="Thioredoxin-like"/>
    <property type="match status" value="1"/>
</dbReference>
<keyword evidence="5" id="KW-1185">Reference proteome</keyword>
<dbReference type="CDD" id="cd03048">
    <property type="entry name" value="GST_N_Ure2p_like"/>
    <property type="match status" value="1"/>
</dbReference>
<accession>A0A1L7XKH8</accession>
<gene>
    <name evidence="4" type="ORF">PAC_15460</name>
</gene>
<name>A0A1L7XKH8_9HELO</name>
<dbReference type="Gene3D" id="3.40.30.10">
    <property type="entry name" value="Glutaredoxin"/>
    <property type="match status" value="1"/>
</dbReference>
<dbReference type="Pfam" id="PF00043">
    <property type="entry name" value="GST_C"/>
    <property type="match status" value="1"/>
</dbReference>
<dbReference type="InterPro" id="IPR004046">
    <property type="entry name" value="GST_C"/>
</dbReference>
<feature type="domain" description="GST C-terminal" evidence="3">
    <location>
        <begin position="106"/>
        <end position="245"/>
    </location>
</feature>
<dbReference type="InterPro" id="IPR040079">
    <property type="entry name" value="Glutathione_S-Trfase"/>
</dbReference>
<comment type="similarity">
    <text evidence="1">Belongs to the GST superfamily.</text>
</comment>
<dbReference type="GO" id="GO:0016740">
    <property type="term" value="F:transferase activity"/>
    <property type="evidence" value="ECO:0007669"/>
    <property type="project" value="UniProtKB-KW"/>
</dbReference>
<evidence type="ECO:0000259" key="2">
    <source>
        <dbReference type="PROSITE" id="PS50404"/>
    </source>
</evidence>
<dbReference type="STRING" id="576137.A0A1L7XKH8"/>
<dbReference type="SFLD" id="SFLDS00019">
    <property type="entry name" value="Glutathione_Transferase_(cytos"/>
    <property type="match status" value="1"/>
</dbReference>
<dbReference type="Proteomes" id="UP000184330">
    <property type="component" value="Unassembled WGS sequence"/>
</dbReference>
<evidence type="ECO:0000256" key="1">
    <source>
        <dbReference type="ARBA" id="ARBA00007409"/>
    </source>
</evidence>
<dbReference type="SFLD" id="SFLDG00358">
    <property type="entry name" value="Main_(cytGST)"/>
    <property type="match status" value="1"/>
</dbReference>
<dbReference type="PROSITE" id="PS50405">
    <property type="entry name" value="GST_CTER"/>
    <property type="match status" value="1"/>
</dbReference>
<dbReference type="InterPro" id="IPR036282">
    <property type="entry name" value="Glutathione-S-Trfase_C_sf"/>
</dbReference>
<dbReference type="OrthoDB" id="422574at2759"/>
<sequence length="266" mass="30803">MSTPELILYTAQAPNGPKISIALEELGLPYTVRPIAIYKLEQKEPWFLQINPNGRIPALTDNAAPLEPISSISGSKETIYLMESGAIMLYLAENYDKEHKLSFPRNTREYWEMVQWLFWQTGGIGPSQGQSVHFLHYASSYIPYGISRYVNETRRLYHVLETRLAEQESKGRHYLVGDKFSMADIMQYPWVAYAVFSGIDMKEFPKLKAWEDRIMQRPLVKKGHDIPQPFTLREVVKDKEMIKKVEEAGRELVQGQMKMLREGDLR</sequence>
<reference evidence="4 5" key="1">
    <citation type="submission" date="2016-03" db="EMBL/GenBank/DDBJ databases">
        <authorList>
            <person name="Ploux O."/>
        </authorList>
    </citation>
    <scope>NUCLEOTIDE SEQUENCE [LARGE SCALE GENOMIC DNA]</scope>
    <source>
        <strain evidence="4 5">UAMH 11012</strain>
    </source>
</reference>
<feature type="domain" description="GST N-terminal" evidence="2">
    <location>
        <begin position="3"/>
        <end position="99"/>
    </location>
</feature>
<dbReference type="EMBL" id="FJOG01000031">
    <property type="protein sequence ID" value="CZR65560.1"/>
    <property type="molecule type" value="Genomic_DNA"/>
</dbReference>
<organism evidence="4 5">
    <name type="scientific">Phialocephala subalpina</name>
    <dbReference type="NCBI Taxonomy" id="576137"/>
    <lineage>
        <taxon>Eukaryota</taxon>
        <taxon>Fungi</taxon>
        <taxon>Dikarya</taxon>
        <taxon>Ascomycota</taxon>
        <taxon>Pezizomycotina</taxon>
        <taxon>Leotiomycetes</taxon>
        <taxon>Helotiales</taxon>
        <taxon>Mollisiaceae</taxon>
        <taxon>Phialocephala</taxon>
        <taxon>Phialocephala fortinii species complex</taxon>
    </lineage>
</organism>
<dbReference type="Pfam" id="PF13409">
    <property type="entry name" value="GST_N_2"/>
    <property type="match status" value="1"/>
</dbReference>
<evidence type="ECO:0000313" key="4">
    <source>
        <dbReference type="EMBL" id="CZR65560.1"/>
    </source>
</evidence>
<protein>
    <submittedName>
        <fullName evidence="4">Related to glutathione S-transferase</fullName>
    </submittedName>
</protein>
<dbReference type="AlphaFoldDB" id="A0A1L7XKH8"/>
<keyword evidence="4" id="KW-0808">Transferase</keyword>
<dbReference type="InterPro" id="IPR036249">
    <property type="entry name" value="Thioredoxin-like_sf"/>
</dbReference>
<evidence type="ECO:0000259" key="3">
    <source>
        <dbReference type="PROSITE" id="PS50405"/>
    </source>
</evidence>
<evidence type="ECO:0000313" key="5">
    <source>
        <dbReference type="Proteomes" id="UP000184330"/>
    </source>
</evidence>
<proteinExistence type="inferred from homology"/>
<dbReference type="InterPro" id="IPR010987">
    <property type="entry name" value="Glutathione-S-Trfase_C-like"/>
</dbReference>